<dbReference type="AlphaFoldDB" id="A0AAV3ZZD9"/>
<dbReference type="EMBL" id="BLXT01003738">
    <property type="protein sequence ID" value="GFO04346.1"/>
    <property type="molecule type" value="Genomic_DNA"/>
</dbReference>
<dbReference type="Proteomes" id="UP000735302">
    <property type="component" value="Unassembled WGS sequence"/>
</dbReference>
<feature type="region of interest" description="Disordered" evidence="1">
    <location>
        <begin position="108"/>
        <end position="134"/>
    </location>
</feature>
<gene>
    <name evidence="2" type="ORF">PoB_003085100</name>
</gene>
<evidence type="ECO:0000313" key="3">
    <source>
        <dbReference type="Proteomes" id="UP000735302"/>
    </source>
</evidence>
<accession>A0AAV3ZZD9</accession>
<name>A0AAV3ZZD9_9GAST</name>
<protein>
    <submittedName>
        <fullName evidence="2">Uncharacterized protein</fullName>
    </submittedName>
</protein>
<evidence type="ECO:0000313" key="2">
    <source>
        <dbReference type="EMBL" id="GFO04346.1"/>
    </source>
</evidence>
<sequence length="134" mass="13840">MGVTRASLLSDYPVGETLLRAVGATDTADGRDPSRAVYTMTRSVGSNFTPSGDVGNLAPSVRERGASCISQGKSETMDLESNDCLTNWPGLEAMTTANLAVIALPGRTVPPAGGGGGDIRDLSQHQTAHPGRVQ</sequence>
<evidence type="ECO:0000256" key="1">
    <source>
        <dbReference type="SAM" id="MobiDB-lite"/>
    </source>
</evidence>
<reference evidence="2 3" key="1">
    <citation type="journal article" date="2021" name="Elife">
        <title>Chloroplast acquisition without the gene transfer in kleptoplastic sea slugs, Plakobranchus ocellatus.</title>
        <authorList>
            <person name="Maeda T."/>
            <person name="Takahashi S."/>
            <person name="Yoshida T."/>
            <person name="Shimamura S."/>
            <person name="Takaki Y."/>
            <person name="Nagai Y."/>
            <person name="Toyoda A."/>
            <person name="Suzuki Y."/>
            <person name="Arimoto A."/>
            <person name="Ishii H."/>
            <person name="Satoh N."/>
            <person name="Nishiyama T."/>
            <person name="Hasebe M."/>
            <person name="Maruyama T."/>
            <person name="Minagawa J."/>
            <person name="Obokata J."/>
            <person name="Shigenobu S."/>
        </authorList>
    </citation>
    <scope>NUCLEOTIDE SEQUENCE [LARGE SCALE GENOMIC DNA]</scope>
</reference>
<organism evidence="2 3">
    <name type="scientific">Plakobranchus ocellatus</name>
    <dbReference type="NCBI Taxonomy" id="259542"/>
    <lineage>
        <taxon>Eukaryota</taxon>
        <taxon>Metazoa</taxon>
        <taxon>Spiralia</taxon>
        <taxon>Lophotrochozoa</taxon>
        <taxon>Mollusca</taxon>
        <taxon>Gastropoda</taxon>
        <taxon>Heterobranchia</taxon>
        <taxon>Euthyneura</taxon>
        <taxon>Panpulmonata</taxon>
        <taxon>Sacoglossa</taxon>
        <taxon>Placobranchoidea</taxon>
        <taxon>Plakobranchidae</taxon>
        <taxon>Plakobranchus</taxon>
    </lineage>
</organism>
<keyword evidence="3" id="KW-1185">Reference proteome</keyword>
<comment type="caution">
    <text evidence="2">The sequence shown here is derived from an EMBL/GenBank/DDBJ whole genome shotgun (WGS) entry which is preliminary data.</text>
</comment>
<proteinExistence type="predicted"/>